<gene>
    <name evidence="2" type="ORF">JOF36_007495</name>
</gene>
<evidence type="ECO:0000256" key="1">
    <source>
        <dbReference type="SAM" id="MobiDB-lite"/>
    </source>
</evidence>
<reference evidence="2 3" key="1">
    <citation type="submission" date="2021-03" db="EMBL/GenBank/DDBJ databases">
        <title>Sequencing the genomes of 1000 actinobacteria strains.</title>
        <authorList>
            <person name="Klenk H.-P."/>
        </authorList>
    </citation>
    <scope>NUCLEOTIDE SEQUENCE [LARGE SCALE GENOMIC DNA]</scope>
    <source>
        <strain evidence="2 3">DSM 45256</strain>
    </source>
</reference>
<dbReference type="Proteomes" id="UP001519295">
    <property type="component" value="Unassembled WGS sequence"/>
</dbReference>
<accession>A0ABS4W681</accession>
<protein>
    <submittedName>
        <fullName evidence="2">Uncharacterized protein</fullName>
    </submittedName>
</protein>
<feature type="compositionally biased region" description="Basic and acidic residues" evidence="1">
    <location>
        <begin position="31"/>
        <end position="48"/>
    </location>
</feature>
<organism evidence="2 3">
    <name type="scientific">Pseudonocardia parietis</name>
    <dbReference type="NCBI Taxonomy" id="570936"/>
    <lineage>
        <taxon>Bacteria</taxon>
        <taxon>Bacillati</taxon>
        <taxon>Actinomycetota</taxon>
        <taxon>Actinomycetes</taxon>
        <taxon>Pseudonocardiales</taxon>
        <taxon>Pseudonocardiaceae</taxon>
        <taxon>Pseudonocardia</taxon>
    </lineage>
</organism>
<name>A0ABS4W681_9PSEU</name>
<comment type="caution">
    <text evidence="2">The sequence shown here is derived from an EMBL/GenBank/DDBJ whole genome shotgun (WGS) entry which is preliminary data.</text>
</comment>
<dbReference type="EMBL" id="JAGINU010000004">
    <property type="protein sequence ID" value="MBP2371722.1"/>
    <property type="molecule type" value="Genomic_DNA"/>
</dbReference>
<proteinExistence type="predicted"/>
<keyword evidence="3" id="KW-1185">Reference proteome</keyword>
<feature type="compositionally biased region" description="Basic and acidic residues" evidence="1">
    <location>
        <begin position="236"/>
        <end position="246"/>
    </location>
</feature>
<feature type="compositionally biased region" description="Low complexity" evidence="1">
    <location>
        <begin position="72"/>
        <end position="81"/>
    </location>
</feature>
<evidence type="ECO:0000313" key="3">
    <source>
        <dbReference type="Proteomes" id="UP001519295"/>
    </source>
</evidence>
<feature type="region of interest" description="Disordered" evidence="1">
    <location>
        <begin position="1"/>
        <end position="167"/>
    </location>
</feature>
<sequence length="246" mass="26656">MGKRRLRADRAPPGRIGRRPAHVTAPPRPRHQCDHHARCCRHGPEHRQSRAVRHRPPHGPPARGGRWSRTGVAQPVSSSSPRSPPPEPPAREPTAGPRSVPHTSGVPRAYLSTRLSWRTPGAPHAGEGPGVEGYAGAEEARSGTCSRHDAAAESRRRSQPPAGGKRRLQLRWETILSRTRHVDGHPLAAEAGPARTATVHHAGHGVPPRPDTLRRAPVLRRAPGQANAVAAPTVPRPRDTTGRRKR</sequence>
<evidence type="ECO:0000313" key="2">
    <source>
        <dbReference type="EMBL" id="MBP2371722.1"/>
    </source>
</evidence>
<feature type="compositionally biased region" description="Basic and acidic residues" evidence="1">
    <location>
        <begin position="138"/>
        <end position="156"/>
    </location>
</feature>
<feature type="region of interest" description="Disordered" evidence="1">
    <location>
        <begin position="221"/>
        <end position="246"/>
    </location>
</feature>